<evidence type="ECO:0000256" key="1">
    <source>
        <dbReference type="SAM" id="MobiDB-lite"/>
    </source>
</evidence>
<gene>
    <name evidence="2" type="ordered locus">LOC_Os12g14764</name>
</gene>
<dbReference type="EMBL" id="DP000011">
    <property type="protein sequence ID" value="ABG21944.1"/>
    <property type="molecule type" value="Genomic_DNA"/>
</dbReference>
<proteinExistence type="predicted"/>
<reference evidence="2" key="2">
    <citation type="submission" date="2005-04" db="EMBL/GenBank/DDBJ databases">
        <authorList>
            <person name="Buell C.R."/>
            <person name="Wing R.A."/>
            <person name="McCombie W.A."/>
            <person name="Ouyang S."/>
        </authorList>
    </citation>
    <scope>NUCLEOTIDE SEQUENCE</scope>
</reference>
<feature type="compositionally biased region" description="Low complexity" evidence="1">
    <location>
        <begin position="24"/>
        <end position="45"/>
    </location>
</feature>
<reference evidence="2" key="3">
    <citation type="submission" date="2006-01" db="EMBL/GenBank/DDBJ databases">
        <authorList>
            <person name="Buell R."/>
        </authorList>
    </citation>
    <scope>NUCLEOTIDE SEQUENCE</scope>
</reference>
<dbReference type="AlphaFoldDB" id="H2KWP7"/>
<feature type="region of interest" description="Disordered" evidence="1">
    <location>
        <begin position="1"/>
        <end position="100"/>
    </location>
</feature>
<feature type="compositionally biased region" description="Low complexity" evidence="1">
    <location>
        <begin position="1"/>
        <end position="15"/>
    </location>
</feature>
<organism evidence="2">
    <name type="scientific">Oryza sativa subsp. japonica</name>
    <name type="common">Rice</name>
    <dbReference type="NCBI Taxonomy" id="39947"/>
    <lineage>
        <taxon>Eukaryota</taxon>
        <taxon>Viridiplantae</taxon>
        <taxon>Streptophyta</taxon>
        <taxon>Embryophyta</taxon>
        <taxon>Tracheophyta</taxon>
        <taxon>Spermatophyta</taxon>
        <taxon>Magnoliopsida</taxon>
        <taxon>Liliopsida</taxon>
        <taxon>Poales</taxon>
        <taxon>Poaceae</taxon>
        <taxon>BOP clade</taxon>
        <taxon>Oryzoideae</taxon>
        <taxon>Oryzeae</taxon>
        <taxon>Oryzinae</taxon>
        <taxon>Oryza</taxon>
        <taxon>Oryza sativa</taxon>
    </lineage>
</organism>
<accession>H2KWP7</accession>
<name>H2KWP7_ORYSJ</name>
<protein>
    <submittedName>
        <fullName evidence="2">Uncharacterized protein</fullName>
    </submittedName>
</protein>
<reference evidence="2" key="1">
    <citation type="journal article" date="2005" name="BMC Biol.">
        <title>The sequence of rice chromosomes 11 and 12, rich in disease resistance genes and recent gene duplications.</title>
        <authorList>
            <consortium name="The rice chromosomes 11 and 12 sequencing consortia"/>
        </authorList>
    </citation>
    <scope>NUCLEOTIDE SEQUENCE [LARGE SCALE GENOMIC DNA]</scope>
</reference>
<feature type="compositionally biased region" description="Gly residues" evidence="1">
    <location>
        <begin position="58"/>
        <end position="70"/>
    </location>
</feature>
<evidence type="ECO:0000313" key="2">
    <source>
        <dbReference type="EMBL" id="ABG21944.1"/>
    </source>
</evidence>
<sequence>MAAAAAPRADPAAAALRPTDPETASAPRADPAAAAAPRVYPVAASTPARIRRCDDGGGRPTHGSGGGGHDNGNDDGKVAMDPAATGASGGSGHGNGDDDGYDDGKAATVAMDSLCVAHTMHPLAAVSTIRRLFRLTTATVLGSSAHVQQAQLACAARRNSQCGHTACLRPACAPSWPLCRLLEPAAPSPTSPPSAPTSSTTTIRKCMGVGLVIHIMGITSMTERHRLAVDSKGTTTASNGSGPVHNVSSLSIGTVVKREHCMCP</sequence>